<dbReference type="InterPro" id="IPR051534">
    <property type="entry name" value="CBASS_pafABC_assoc_protein"/>
</dbReference>
<dbReference type="Pfam" id="PF13280">
    <property type="entry name" value="WYL"/>
    <property type="match status" value="1"/>
</dbReference>
<proteinExistence type="predicted"/>
<dbReference type="InterPro" id="IPR057727">
    <property type="entry name" value="WCX_dom"/>
</dbReference>
<keyword evidence="5" id="KW-1185">Reference proteome</keyword>
<evidence type="ECO:0000259" key="2">
    <source>
        <dbReference type="Pfam" id="PF13280"/>
    </source>
</evidence>
<dbReference type="InterPro" id="IPR013196">
    <property type="entry name" value="HTH_11"/>
</dbReference>
<accession>A0ABM7VNK3</accession>
<evidence type="ECO:0000313" key="5">
    <source>
        <dbReference type="Proteomes" id="UP001320460"/>
    </source>
</evidence>
<dbReference type="PANTHER" id="PTHR34580">
    <property type="match status" value="1"/>
</dbReference>
<reference evidence="4 5" key="1">
    <citation type="submission" date="2021-12" db="EMBL/GenBank/DDBJ databases">
        <title>Complete genome sequence of Phytobacter diazotrophicus TA9734.</title>
        <authorList>
            <person name="Kubota H."/>
            <person name="Nakayama Y."/>
            <person name="Ariyoshi T."/>
        </authorList>
    </citation>
    <scope>NUCLEOTIDE SEQUENCE [LARGE SCALE GENOMIC DNA]</scope>
    <source>
        <strain evidence="4 5">TA9734</strain>
    </source>
</reference>
<organism evidence="4 5">
    <name type="scientific">Phytobacter diazotrophicus</name>
    <dbReference type="NCBI Taxonomy" id="395631"/>
    <lineage>
        <taxon>Bacteria</taxon>
        <taxon>Pseudomonadati</taxon>
        <taxon>Pseudomonadota</taxon>
        <taxon>Gammaproteobacteria</taxon>
        <taxon>Enterobacterales</taxon>
        <taxon>Enterobacteriaceae</taxon>
        <taxon>Phytobacter</taxon>
    </lineage>
</organism>
<evidence type="ECO:0000259" key="3">
    <source>
        <dbReference type="Pfam" id="PF25583"/>
    </source>
</evidence>
<dbReference type="Pfam" id="PF25583">
    <property type="entry name" value="WCX"/>
    <property type="match status" value="1"/>
</dbReference>
<dbReference type="PANTHER" id="PTHR34580:SF1">
    <property type="entry name" value="PROTEIN PAFC"/>
    <property type="match status" value="1"/>
</dbReference>
<evidence type="ECO:0000259" key="1">
    <source>
        <dbReference type="Pfam" id="PF08279"/>
    </source>
</evidence>
<protein>
    <submittedName>
        <fullName evidence="4">Transcriptional regulator</fullName>
    </submittedName>
</protein>
<dbReference type="Gene3D" id="1.10.10.10">
    <property type="entry name" value="Winged helix-like DNA-binding domain superfamily/Winged helix DNA-binding domain"/>
    <property type="match status" value="1"/>
</dbReference>
<dbReference type="InterPro" id="IPR036390">
    <property type="entry name" value="WH_DNA-bd_sf"/>
</dbReference>
<dbReference type="RefSeq" id="WP_125123699.1">
    <property type="nucleotide sequence ID" value="NZ_AP025334.1"/>
</dbReference>
<feature type="domain" description="WYL" evidence="2">
    <location>
        <begin position="129"/>
        <end position="175"/>
    </location>
</feature>
<evidence type="ECO:0000313" key="4">
    <source>
        <dbReference type="EMBL" id="BDD48588.1"/>
    </source>
</evidence>
<dbReference type="InterPro" id="IPR036388">
    <property type="entry name" value="WH-like_DNA-bd_sf"/>
</dbReference>
<gene>
    <name evidence="4" type="ORF">PDTA9734_00750</name>
</gene>
<name>A0ABM7VNK3_9ENTR</name>
<dbReference type="Pfam" id="PF08279">
    <property type="entry name" value="HTH_11"/>
    <property type="match status" value="1"/>
</dbReference>
<sequence length="303" mass="34565">MGKATGAYEKLAHRLAETIILFHQQEQVTRQQLAETFNVSGRTVFRDLSRLSAIIEHISGDSYCLAPQYHQALRTRDIRQLLDIAGVSPLFAGQNPAFWSALLQTEGIPQFSIKHPAAEHESENALSRHFSLLRQAISERRKCTFFYKEKSRVVEPYRLVNVKNVWYLAAMEQENLKGFLLSGLQWLELCDETFVPEARIEQCIDEEDDVWFSLNKFPVRLHVNASVAGYFLRRDVLPGQVIDTQNSDGSLEITCKIADERQLLPWVRYWLPNLTILSPASLHATLQTQLADALTAFASPDKH</sequence>
<feature type="domain" description="WCX" evidence="3">
    <location>
        <begin position="217"/>
        <end position="294"/>
    </location>
</feature>
<dbReference type="PROSITE" id="PS52050">
    <property type="entry name" value="WYL"/>
    <property type="match status" value="1"/>
</dbReference>
<dbReference type="EMBL" id="AP025334">
    <property type="protein sequence ID" value="BDD48588.1"/>
    <property type="molecule type" value="Genomic_DNA"/>
</dbReference>
<dbReference type="SUPFAM" id="SSF46785">
    <property type="entry name" value="Winged helix' DNA-binding domain"/>
    <property type="match status" value="1"/>
</dbReference>
<dbReference type="Proteomes" id="UP001320460">
    <property type="component" value="Chromosome"/>
</dbReference>
<feature type="domain" description="Helix-turn-helix type 11" evidence="1">
    <location>
        <begin position="20"/>
        <end position="55"/>
    </location>
</feature>
<dbReference type="InterPro" id="IPR026881">
    <property type="entry name" value="WYL_dom"/>
</dbReference>